<organism evidence="1 2">
    <name type="scientific">Saxibacter everestensis</name>
    <dbReference type="NCBI Taxonomy" id="2909229"/>
    <lineage>
        <taxon>Bacteria</taxon>
        <taxon>Bacillati</taxon>
        <taxon>Actinomycetota</taxon>
        <taxon>Actinomycetes</taxon>
        <taxon>Micrococcales</taxon>
        <taxon>Brevibacteriaceae</taxon>
        <taxon>Saxibacter</taxon>
    </lineage>
</organism>
<evidence type="ECO:0000313" key="2">
    <source>
        <dbReference type="Proteomes" id="UP001209083"/>
    </source>
</evidence>
<keyword evidence="2" id="KW-1185">Reference proteome</keyword>
<accession>A0ABY8QPR2</accession>
<name>A0ABY8QPR2_9MICO</name>
<reference evidence="1 2" key="1">
    <citation type="submission" date="2023-05" db="EMBL/GenBank/DDBJ databases">
        <title>Lithophilousrod everest ZFBP1038 complete genpme.</title>
        <authorList>
            <person name="Tian M."/>
        </authorList>
    </citation>
    <scope>NUCLEOTIDE SEQUENCE [LARGE SCALE GENOMIC DNA]</scope>
    <source>
        <strain evidence="1 2">ZFBP1038</strain>
    </source>
</reference>
<dbReference type="EMBL" id="CP090958">
    <property type="protein sequence ID" value="WGW10932.1"/>
    <property type="molecule type" value="Genomic_DNA"/>
</dbReference>
<protein>
    <submittedName>
        <fullName evidence="1">Uncharacterized protein</fullName>
    </submittedName>
</protein>
<dbReference type="RefSeq" id="WP_349637714.1">
    <property type="nucleotide sequence ID" value="NZ_CP090958.1"/>
</dbReference>
<proteinExistence type="predicted"/>
<dbReference type="Proteomes" id="UP001209083">
    <property type="component" value="Chromosome"/>
</dbReference>
<evidence type="ECO:0000313" key="1">
    <source>
        <dbReference type="EMBL" id="WGW10932.1"/>
    </source>
</evidence>
<gene>
    <name evidence="1" type="ORF">LWF01_12545</name>
</gene>
<sequence>MKKVTRNIVAHGAQVDYRVIWNARQRRLPDEVEQVRRILAADD</sequence>